<reference evidence="1" key="1">
    <citation type="submission" date="2012-09" db="EMBL/GenBank/DDBJ databases">
        <authorList>
            <person name="Martin A.A."/>
        </authorList>
    </citation>
    <scope>NUCLEOTIDE SEQUENCE</scope>
</reference>
<protein>
    <submittedName>
        <fullName evidence="2">Protein aurora borealis</fullName>
    </submittedName>
</protein>
<reference evidence="2" key="2">
    <citation type="submission" date="2017-02" db="UniProtKB">
        <authorList>
            <consortium name="WormBaseParasite"/>
        </authorList>
    </citation>
    <scope>IDENTIFICATION</scope>
</reference>
<proteinExistence type="predicted"/>
<accession>A0A0K0DDF8</accession>
<dbReference type="Proteomes" id="UP000035642">
    <property type="component" value="Unassembled WGS sequence"/>
</dbReference>
<sequence>MSGRKNVNSPFHNEISVGRTLGCTVKEKELIHVPRQNLQNLNLPTEDPRNTGVSPWFRESLDELHSAMVKPSCRHPENLVDDENPSHLTTICSEALAQENGELKRWIPPEIPPNYESVIDIKHEKPSGRACFV</sequence>
<dbReference type="WBParaSite" id="ACAC_0000875401-mRNA-1">
    <property type="protein sequence ID" value="ACAC_0000875401-mRNA-1"/>
    <property type="gene ID" value="ACAC_0000875401"/>
</dbReference>
<evidence type="ECO:0000313" key="2">
    <source>
        <dbReference type="WBParaSite" id="ACAC_0000875401-mRNA-1"/>
    </source>
</evidence>
<evidence type="ECO:0000313" key="1">
    <source>
        <dbReference type="Proteomes" id="UP000035642"/>
    </source>
</evidence>
<dbReference type="AlphaFoldDB" id="A0A0K0DDF8"/>
<organism evidence="1 2">
    <name type="scientific">Angiostrongylus cantonensis</name>
    <name type="common">Rat lungworm</name>
    <dbReference type="NCBI Taxonomy" id="6313"/>
    <lineage>
        <taxon>Eukaryota</taxon>
        <taxon>Metazoa</taxon>
        <taxon>Ecdysozoa</taxon>
        <taxon>Nematoda</taxon>
        <taxon>Chromadorea</taxon>
        <taxon>Rhabditida</taxon>
        <taxon>Rhabditina</taxon>
        <taxon>Rhabditomorpha</taxon>
        <taxon>Strongyloidea</taxon>
        <taxon>Metastrongylidae</taxon>
        <taxon>Angiostrongylus</taxon>
    </lineage>
</organism>
<keyword evidence="1" id="KW-1185">Reference proteome</keyword>
<name>A0A0K0DDF8_ANGCA</name>